<reference evidence="1" key="1">
    <citation type="submission" date="2022-10" db="EMBL/GenBank/DDBJ databases">
        <title>Gaoshiqiia sediminis gen. nov., sp. nov., isolated from coastal sediment.</title>
        <authorList>
            <person name="Yu W.X."/>
            <person name="Mu D.S."/>
            <person name="Du J.Z."/>
            <person name="Liang Y.Q."/>
        </authorList>
    </citation>
    <scope>NUCLEOTIDE SEQUENCE</scope>
    <source>
        <strain evidence="1">A06</strain>
    </source>
</reference>
<protein>
    <submittedName>
        <fullName evidence="1">Uncharacterized protein</fullName>
    </submittedName>
</protein>
<comment type="caution">
    <text evidence="1">The sequence shown here is derived from an EMBL/GenBank/DDBJ whole genome shotgun (WGS) entry which is preliminary data.</text>
</comment>
<accession>A0AA42C8Q3</accession>
<sequence length="113" mass="13171">MDKNDFSVRQFLTKAIYDYEDKLEKEKIKYKNQDSGFLFKDTYNGRLALLNKCSASGCDDIPSLIEFLKTVDYKNICLPENEKNTNMVSEDLKDYSLILISQLESVMRSNFDN</sequence>
<keyword evidence="2" id="KW-1185">Reference proteome</keyword>
<gene>
    <name evidence="1" type="ORF">N2K84_09620</name>
</gene>
<name>A0AA42C8Q3_9BACT</name>
<dbReference type="RefSeq" id="WP_282591589.1">
    <property type="nucleotide sequence ID" value="NZ_JAPAAF010000011.1"/>
</dbReference>
<evidence type="ECO:0000313" key="1">
    <source>
        <dbReference type="EMBL" id="MCW0482986.1"/>
    </source>
</evidence>
<organism evidence="1 2">
    <name type="scientific">Gaoshiqia sediminis</name>
    <dbReference type="NCBI Taxonomy" id="2986998"/>
    <lineage>
        <taxon>Bacteria</taxon>
        <taxon>Pseudomonadati</taxon>
        <taxon>Bacteroidota</taxon>
        <taxon>Bacteroidia</taxon>
        <taxon>Marinilabiliales</taxon>
        <taxon>Prolixibacteraceae</taxon>
        <taxon>Gaoshiqia</taxon>
    </lineage>
</organism>
<dbReference type="EMBL" id="JAPAAF010000011">
    <property type="protein sequence ID" value="MCW0482986.1"/>
    <property type="molecule type" value="Genomic_DNA"/>
</dbReference>
<proteinExistence type="predicted"/>
<evidence type="ECO:0000313" key="2">
    <source>
        <dbReference type="Proteomes" id="UP001163821"/>
    </source>
</evidence>
<dbReference type="Proteomes" id="UP001163821">
    <property type="component" value="Unassembled WGS sequence"/>
</dbReference>
<dbReference type="AlphaFoldDB" id="A0AA42C8Q3"/>